<evidence type="ECO:0000256" key="1">
    <source>
        <dbReference type="ARBA" id="ARBA00023002"/>
    </source>
</evidence>
<dbReference type="Gene3D" id="3.50.50.60">
    <property type="entry name" value="FAD/NAD(P)-binding domain"/>
    <property type="match status" value="1"/>
</dbReference>
<accession>A0ABN2KZV0</accession>
<name>A0ABN2KZV0_9ACTN</name>
<keyword evidence="2 4" id="KW-0503">Monooxygenase</keyword>
<dbReference type="Proteomes" id="UP001500655">
    <property type="component" value="Unassembled WGS sequence"/>
</dbReference>
<dbReference type="EMBL" id="BAAALS010000028">
    <property type="protein sequence ID" value="GAA1770583.1"/>
    <property type="molecule type" value="Genomic_DNA"/>
</dbReference>
<proteinExistence type="predicted"/>
<reference evidence="4 5" key="1">
    <citation type="journal article" date="2019" name="Int. J. Syst. Evol. Microbiol.">
        <title>The Global Catalogue of Microorganisms (GCM) 10K type strain sequencing project: providing services to taxonomists for standard genome sequencing and annotation.</title>
        <authorList>
            <consortium name="The Broad Institute Genomics Platform"/>
            <consortium name="The Broad Institute Genome Sequencing Center for Infectious Disease"/>
            <person name="Wu L."/>
            <person name="Ma J."/>
        </authorList>
    </citation>
    <scope>NUCLEOTIDE SEQUENCE [LARGE SCALE GENOMIC DNA]</scope>
    <source>
        <strain evidence="4 5">JCM 13249</strain>
    </source>
</reference>
<gene>
    <name evidence="4" type="ORF">GCM10009681_47490</name>
</gene>
<sequence length="388" mass="42283">MNMTKRALIIGGGIAGTVTAMALRKAGLDPVVYEAYDRDSDGVGAFLTLAENGLAALSVLDLDLSRLGMDTPAMVMISRGRQLATAPMRARTVSRSDLYGALRDEAVRRGVPIEYGKRLVDATVTPSGVQARFADGTTADGDLLVGADGLRSRTRAIIDPKAPAARHIGLLNTGGYARGLRLSGPPGVAHFVFGRRCFFGYFIHPASDVWWFANPPARREPSREELLAITGRQWRERLNDLFADDPGPMLDIIAATEHIVPAWNTYDFPRVPTWHNERMVLVGDAVHATSPSSGQGASLAIEDAVVLGRCLRDIDEPAAAFATFRHLRRERVERVVAQGRRNGNGKMAGPVGAAIRDLILPVVMRRIAAKDAQGWMHNYRIDWDESAR</sequence>
<evidence type="ECO:0000259" key="3">
    <source>
        <dbReference type="Pfam" id="PF01494"/>
    </source>
</evidence>
<dbReference type="SUPFAM" id="SSF51905">
    <property type="entry name" value="FAD/NAD(P)-binding domain"/>
    <property type="match status" value="1"/>
</dbReference>
<dbReference type="InterPro" id="IPR036188">
    <property type="entry name" value="FAD/NAD-bd_sf"/>
</dbReference>
<comment type="caution">
    <text evidence="4">The sequence shown here is derived from an EMBL/GenBank/DDBJ whole genome shotgun (WGS) entry which is preliminary data.</text>
</comment>
<organism evidence="4 5">
    <name type="scientific">Luedemannella helvata</name>
    <dbReference type="NCBI Taxonomy" id="349315"/>
    <lineage>
        <taxon>Bacteria</taxon>
        <taxon>Bacillati</taxon>
        <taxon>Actinomycetota</taxon>
        <taxon>Actinomycetes</taxon>
        <taxon>Micromonosporales</taxon>
        <taxon>Micromonosporaceae</taxon>
        <taxon>Luedemannella</taxon>
    </lineage>
</organism>
<dbReference type="PRINTS" id="PR00420">
    <property type="entry name" value="RNGMNOXGNASE"/>
</dbReference>
<feature type="domain" description="FAD-binding" evidence="3">
    <location>
        <begin position="7"/>
        <end position="336"/>
    </location>
</feature>
<dbReference type="Pfam" id="PF01494">
    <property type="entry name" value="FAD_binding_3"/>
    <property type="match status" value="1"/>
</dbReference>
<keyword evidence="1" id="KW-0560">Oxidoreductase</keyword>
<dbReference type="GO" id="GO:0004497">
    <property type="term" value="F:monooxygenase activity"/>
    <property type="evidence" value="ECO:0007669"/>
    <property type="project" value="UniProtKB-KW"/>
</dbReference>
<evidence type="ECO:0000313" key="4">
    <source>
        <dbReference type="EMBL" id="GAA1770583.1"/>
    </source>
</evidence>
<protein>
    <submittedName>
        <fullName evidence="4">FAD-dependent monooxygenase</fullName>
    </submittedName>
</protein>
<dbReference type="PANTHER" id="PTHR13789">
    <property type="entry name" value="MONOOXYGENASE"/>
    <property type="match status" value="1"/>
</dbReference>
<dbReference type="PANTHER" id="PTHR13789:SF309">
    <property type="entry name" value="PUTATIVE (AFU_ORTHOLOGUE AFUA_6G14510)-RELATED"/>
    <property type="match status" value="1"/>
</dbReference>
<evidence type="ECO:0000313" key="5">
    <source>
        <dbReference type="Proteomes" id="UP001500655"/>
    </source>
</evidence>
<evidence type="ECO:0000256" key="2">
    <source>
        <dbReference type="ARBA" id="ARBA00023033"/>
    </source>
</evidence>
<dbReference type="InterPro" id="IPR050493">
    <property type="entry name" value="FAD-dep_Monooxygenase_BioMet"/>
</dbReference>
<dbReference type="InterPro" id="IPR002938">
    <property type="entry name" value="FAD-bd"/>
</dbReference>
<keyword evidence="5" id="KW-1185">Reference proteome</keyword>